<proteinExistence type="predicted"/>
<evidence type="ECO:0000313" key="10">
    <source>
        <dbReference type="EMBL" id="KAK7295771.1"/>
    </source>
</evidence>
<dbReference type="GO" id="GO:0004674">
    <property type="term" value="F:protein serine/threonine kinase activity"/>
    <property type="evidence" value="ECO:0007669"/>
    <property type="project" value="UniProtKB-EC"/>
</dbReference>
<comment type="catalytic activity">
    <reaction evidence="6">
        <text>L-seryl-[protein] + ATP = O-phospho-L-seryl-[protein] + ADP + H(+)</text>
        <dbReference type="Rhea" id="RHEA:17989"/>
        <dbReference type="Rhea" id="RHEA-COMP:9863"/>
        <dbReference type="Rhea" id="RHEA-COMP:11604"/>
        <dbReference type="ChEBI" id="CHEBI:15378"/>
        <dbReference type="ChEBI" id="CHEBI:29999"/>
        <dbReference type="ChEBI" id="CHEBI:30616"/>
        <dbReference type="ChEBI" id="CHEBI:83421"/>
        <dbReference type="ChEBI" id="CHEBI:456216"/>
        <dbReference type="EC" id="2.7.11.1"/>
    </reaction>
</comment>
<evidence type="ECO:0000256" key="3">
    <source>
        <dbReference type="ARBA" id="ARBA00022729"/>
    </source>
</evidence>
<dbReference type="PANTHER" id="PTHR33138:SF72">
    <property type="entry name" value="WALL-ASSOCIATED RECEPTOR KINASE CARBOXY-TERMINAL PROTEIN"/>
    <property type="match status" value="1"/>
</dbReference>
<evidence type="ECO:0000256" key="5">
    <source>
        <dbReference type="ARBA" id="ARBA00047899"/>
    </source>
</evidence>
<comment type="caution">
    <text evidence="10">The sequence shown here is derived from an EMBL/GenBank/DDBJ whole genome shotgun (WGS) entry which is preliminary data.</text>
</comment>
<dbReference type="GO" id="GO:0016020">
    <property type="term" value="C:membrane"/>
    <property type="evidence" value="ECO:0007669"/>
    <property type="project" value="UniProtKB-SubCell"/>
</dbReference>
<name>A0AAN9JCT3_CLITE</name>
<evidence type="ECO:0000256" key="2">
    <source>
        <dbReference type="ARBA" id="ARBA00012513"/>
    </source>
</evidence>
<dbReference type="Pfam" id="PF13947">
    <property type="entry name" value="GUB_WAK_bind"/>
    <property type="match status" value="1"/>
</dbReference>
<dbReference type="EMBL" id="JAYKXN010000004">
    <property type="protein sequence ID" value="KAK7295771.1"/>
    <property type="molecule type" value="Genomic_DNA"/>
</dbReference>
<gene>
    <name evidence="10" type="ORF">RJT34_18683</name>
</gene>
<reference evidence="10 11" key="1">
    <citation type="submission" date="2024-01" db="EMBL/GenBank/DDBJ databases">
        <title>The genomes of 5 underutilized Papilionoideae crops provide insights into root nodulation and disease resistance.</title>
        <authorList>
            <person name="Yuan L."/>
        </authorList>
    </citation>
    <scope>NUCLEOTIDE SEQUENCE [LARGE SCALE GENOMIC DNA]</scope>
    <source>
        <strain evidence="10">LY-2023</strain>
        <tissue evidence="10">Leaf</tissue>
    </source>
</reference>
<evidence type="ECO:0000313" key="11">
    <source>
        <dbReference type="Proteomes" id="UP001359559"/>
    </source>
</evidence>
<dbReference type="Proteomes" id="UP001359559">
    <property type="component" value="Unassembled WGS sequence"/>
</dbReference>
<evidence type="ECO:0000256" key="7">
    <source>
        <dbReference type="SAM" id="SignalP"/>
    </source>
</evidence>
<keyword evidence="3 7" id="KW-0732">Signal</keyword>
<evidence type="ECO:0000256" key="1">
    <source>
        <dbReference type="ARBA" id="ARBA00004167"/>
    </source>
</evidence>
<dbReference type="Pfam" id="PF14380">
    <property type="entry name" value="WAK_assoc"/>
    <property type="match status" value="1"/>
</dbReference>
<feature type="chain" id="PRO_5043031537" description="non-specific serine/threonine protein kinase" evidence="7">
    <location>
        <begin position="20"/>
        <end position="249"/>
    </location>
</feature>
<feature type="signal peptide" evidence="7">
    <location>
        <begin position="1"/>
        <end position="19"/>
    </location>
</feature>
<dbReference type="EC" id="2.7.11.1" evidence="2"/>
<feature type="domain" description="Wall-associated receptor kinase C-terminal" evidence="9">
    <location>
        <begin position="174"/>
        <end position="234"/>
    </location>
</feature>
<evidence type="ECO:0000256" key="4">
    <source>
        <dbReference type="ARBA" id="ARBA00023180"/>
    </source>
</evidence>
<organism evidence="10 11">
    <name type="scientific">Clitoria ternatea</name>
    <name type="common">Butterfly pea</name>
    <dbReference type="NCBI Taxonomy" id="43366"/>
    <lineage>
        <taxon>Eukaryota</taxon>
        <taxon>Viridiplantae</taxon>
        <taxon>Streptophyta</taxon>
        <taxon>Embryophyta</taxon>
        <taxon>Tracheophyta</taxon>
        <taxon>Spermatophyta</taxon>
        <taxon>Magnoliopsida</taxon>
        <taxon>eudicotyledons</taxon>
        <taxon>Gunneridae</taxon>
        <taxon>Pentapetalae</taxon>
        <taxon>rosids</taxon>
        <taxon>fabids</taxon>
        <taxon>Fabales</taxon>
        <taxon>Fabaceae</taxon>
        <taxon>Papilionoideae</taxon>
        <taxon>50 kb inversion clade</taxon>
        <taxon>NPAAA clade</taxon>
        <taxon>indigoferoid/millettioid clade</taxon>
        <taxon>Phaseoleae</taxon>
        <taxon>Clitoria</taxon>
    </lineage>
</organism>
<dbReference type="InterPro" id="IPR025287">
    <property type="entry name" value="WAK_GUB"/>
</dbReference>
<dbReference type="PANTHER" id="PTHR33138">
    <property type="entry name" value="OS01G0690200 PROTEIN"/>
    <property type="match status" value="1"/>
</dbReference>
<accession>A0AAN9JCT3</accession>
<evidence type="ECO:0000256" key="6">
    <source>
        <dbReference type="ARBA" id="ARBA00048679"/>
    </source>
</evidence>
<sequence>MKPLLHPFFILLLLVIISTKNIPTCLCDDEHYTNCNRAFSCGGSTVSNLKYPFWGGNRDQYCGQPQLTLTCEDRYPKITINSIKYRILLWNDTAQILNVARDDYWNGVCVNDYKNTTLENTPFQYQNSAGLANLMLFYNCSSPPPNLPNTPVSNTCGDKVVYFYVGQPNPVPCTIVVIPIFETSARLVSGTGVNQALNEGFGLGWTGNYGDCNTCISSGGECGFEGEFKCFCKNGTSSTSCYDIGMLAL</sequence>
<dbReference type="AlphaFoldDB" id="A0AAN9JCT3"/>
<dbReference type="InterPro" id="IPR032872">
    <property type="entry name" value="WAK_assoc_C"/>
</dbReference>
<comment type="catalytic activity">
    <reaction evidence="5">
        <text>L-threonyl-[protein] + ATP = O-phospho-L-threonyl-[protein] + ADP + H(+)</text>
        <dbReference type="Rhea" id="RHEA:46608"/>
        <dbReference type="Rhea" id="RHEA-COMP:11060"/>
        <dbReference type="Rhea" id="RHEA-COMP:11605"/>
        <dbReference type="ChEBI" id="CHEBI:15378"/>
        <dbReference type="ChEBI" id="CHEBI:30013"/>
        <dbReference type="ChEBI" id="CHEBI:30616"/>
        <dbReference type="ChEBI" id="CHEBI:61977"/>
        <dbReference type="ChEBI" id="CHEBI:456216"/>
        <dbReference type="EC" id="2.7.11.1"/>
    </reaction>
</comment>
<protein>
    <recommendedName>
        <fullName evidence="2">non-specific serine/threonine protein kinase</fullName>
        <ecNumber evidence="2">2.7.11.1</ecNumber>
    </recommendedName>
</protein>
<evidence type="ECO:0000259" key="9">
    <source>
        <dbReference type="Pfam" id="PF14380"/>
    </source>
</evidence>
<evidence type="ECO:0000259" key="8">
    <source>
        <dbReference type="Pfam" id="PF13947"/>
    </source>
</evidence>
<keyword evidence="4" id="KW-0325">Glycoprotein</keyword>
<feature type="domain" description="Wall-associated receptor kinase galacturonan-binding" evidence="8">
    <location>
        <begin position="35"/>
        <end position="101"/>
    </location>
</feature>
<dbReference type="GO" id="GO:0030247">
    <property type="term" value="F:polysaccharide binding"/>
    <property type="evidence" value="ECO:0007669"/>
    <property type="project" value="InterPro"/>
</dbReference>
<comment type="subcellular location">
    <subcellularLocation>
        <location evidence="1">Membrane</location>
        <topology evidence="1">Single-pass membrane protein</topology>
    </subcellularLocation>
</comment>
<keyword evidence="11" id="KW-1185">Reference proteome</keyword>